<evidence type="ECO:0000313" key="9">
    <source>
        <dbReference type="EMBL" id="KKP87779.1"/>
    </source>
</evidence>
<comment type="similarity">
    <text evidence="7">Belongs to the class-I aminoacyl-tRNA synthetase family.</text>
</comment>
<keyword evidence="3 7" id="KW-0067">ATP-binding</keyword>
<dbReference type="EMBL" id="LBRA01000023">
    <property type="protein sequence ID" value="KKP87779.1"/>
    <property type="molecule type" value="Genomic_DNA"/>
</dbReference>
<evidence type="ECO:0000256" key="4">
    <source>
        <dbReference type="ARBA" id="ARBA00022917"/>
    </source>
</evidence>
<dbReference type="Proteomes" id="UP000034683">
    <property type="component" value="Unassembled WGS sequence"/>
</dbReference>
<comment type="catalytic activity">
    <reaction evidence="6">
        <text>tRNA(Tyr) + L-tyrosine + ATP = L-tyrosyl-tRNA(Tyr) + AMP + diphosphate + H(+)</text>
        <dbReference type="Rhea" id="RHEA:10220"/>
        <dbReference type="Rhea" id="RHEA-COMP:9706"/>
        <dbReference type="Rhea" id="RHEA-COMP:9707"/>
        <dbReference type="ChEBI" id="CHEBI:15378"/>
        <dbReference type="ChEBI" id="CHEBI:30616"/>
        <dbReference type="ChEBI" id="CHEBI:33019"/>
        <dbReference type="ChEBI" id="CHEBI:58315"/>
        <dbReference type="ChEBI" id="CHEBI:78442"/>
        <dbReference type="ChEBI" id="CHEBI:78536"/>
        <dbReference type="ChEBI" id="CHEBI:456215"/>
        <dbReference type="EC" id="6.1.1.1"/>
    </reaction>
</comment>
<keyword evidence="5 7" id="KW-0030">Aminoacyl-tRNA synthetase</keyword>
<dbReference type="GO" id="GO:0006418">
    <property type="term" value="P:tRNA aminoacylation for protein translation"/>
    <property type="evidence" value="ECO:0007669"/>
    <property type="project" value="InterPro"/>
</dbReference>
<dbReference type="Pfam" id="PF00579">
    <property type="entry name" value="tRNA-synt_1b"/>
    <property type="match status" value="1"/>
</dbReference>
<comment type="caution">
    <text evidence="9">The sequence shown here is derived from an EMBL/GenBank/DDBJ whole genome shotgun (WGS) entry which is preliminary data.</text>
</comment>
<feature type="region of interest" description="Disordered" evidence="8">
    <location>
        <begin position="85"/>
        <end position="104"/>
    </location>
</feature>
<dbReference type="SUPFAM" id="SSF52374">
    <property type="entry name" value="Nucleotidylyl transferase"/>
    <property type="match status" value="1"/>
</dbReference>
<organism evidence="9 10">
    <name type="scientific">Candidatus Nomurabacteria bacterium GW2011_GWA2_35_80</name>
    <dbReference type="NCBI Taxonomy" id="1618733"/>
    <lineage>
        <taxon>Bacteria</taxon>
        <taxon>Candidatus Nomuraibacteriota</taxon>
    </lineage>
</organism>
<feature type="compositionally biased region" description="Basic and acidic residues" evidence="8">
    <location>
        <begin position="93"/>
        <end position="104"/>
    </location>
</feature>
<dbReference type="AlphaFoldDB" id="A0A0G0D0H7"/>
<evidence type="ECO:0000256" key="5">
    <source>
        <dbReference type="ARBA" id="ARBA00023146"/>
    </source>
</evidence>
<dbReference type="PANTHER" id="PTHR11766:SF1">
    <property type="entry name" value="TYROSINE--TRNA LIGASE"/>
    <property type="match status" value="1"/>
</dbReference>
<dbReference type="GO" id="GO:0005524">
    <property type="term" value="F:ATP binding"/>
    <property type="evidence" value="ECO:0007669"/>
    <property type="project" value="UniProtKB-KW"/>
</dbReference>
<reference evidence="9 10" key="1">
    <citation type="journal article" date="2015" name="Nature">
        <title>rRNA introns, odd ribosomes, and small enigmatic genomes across a large radiation of phyla.</title>
        <authorList>
            <person name="Brown C.T."/>
            <person name="Hug L.A."/>
            <person name="Thomas B.C."/>
            <person name="Sharon I."/>
            <person name="Castelle C.J."/>
            <person name="Singh A."/>
            <person name="Wilkins M.J."/>
            <person name="Williams K.H."/>
            <person name="Banfield J.F."/>
        </authorList>
    </citation>
    <scope>NUCLEOTIDE SEQUENCE [LARGE SCALE GENOMIC DNA]</scope>
</reference>
<feature type="non-terminal residue" evidence="9">
    <location>
        <position position="104"/>
    </location>
</feature>
<name>A0A0G0D0H7_9BACT</name>
<evidence type="ECO:0000256" key="3">
    <source>
        <dbReference type="ARBA" id="ARBA00022840"/>
    </source>
</evidence>
<evidence type="ECO:0000256" key="1">
    <source>
        <dbReference type="ARBA" id="ARBA00022598"/>
    </source>
</evidence>
<protein>
    <submittedName>
        <fullName evidence="9">Tyrosine-tRNA ligase</fullName>
    </submittedName>
</protein>
<evidence type="ECO:0000313" key="10">
    <source>
        <dbReference type="Proteomes" id="UP000034683"/>
    </source>
</evidence>
<keyword evidence="1 7" id="KW-0436">Ligase</keyword>
<evidence type="ECO:0000256" key="6">
    <source>
        <dbReference type="ARBA" id="ARBA00048248"/>
    </source>
</evidence>
<proteinExistence type="inferred from homology"/>
<dbReference type="InterPro" id="IPR002305">
    <property type="entry name" value="aa-tRNA-synth_Ic"/>
</dbReference>
<sequence length="104" mass="11729">MKVVSDRERIDELFTRGVGEFIDPGGIFRKKLETNPEKVIIKFGVDPTRPDLHLGHAVVLRKLRQLQDLGAKVIFLIGDITAQIGDPTGKNKIRPETNLEEIKK</sequence>
<evidence type="ECO:0000256" key="7">
    <source>
        <dbReference type="RuleBase" id="RU363036"/>
    </source>
</evidence>
<dbReference type="InterPro" id="IPR014729">
    <property type="entry name" value="Rossmann-like_a/b/a_fold"/>
</dbReference>
<evidence type="ECO:0000256" key="8">
    <source>
        <dbReference type="SAM" id="MobiDB-lite"/>
    </source>
</evidence>
<dbReference type="Gene3D" id="3.40.50.620">
    <property type="entry name" value="HUPs"/>
    <property type="match status" value="1"/>
</dbReference>
<gene>
    <name evidence="9" type="ORF">UR92_C0023G0009</name>
</gene>
<dbReference type="InterPro" id="IPR024088">
    <property type="entry name" value="Tyr-tRNA-ligase_bac-type"/>
</dbReference>
<evidence type="ECO:0000256" key="2">
    <source>
        <dbReference type="ARBA" id="ARBA00022741"/>
    </source>
</evidence>
<accession>A0A0G0D0H7</accession>
<dbReference type="GO" id="GO:0004831">
    <property type="term" value="F:tyrosine-tRNA ligase activity"/>
    <property type="evidence" value="ECO:0007669"/>
    <property type="project" value="UniProtKB-EC"/>
</dbReference>
<dbReference type="GO" id="GO:0005829">
    <property type="term" value="C:cytosol"/>
    <property type="evidence" value="ECO:0007669"/>
    <property type="project" value="TreeGrafter"/>
</dbReference>
<dbReference type="PANTHER" id="PTHR11766">
    <property type="entry name" value="TYROSYL-TRNA SYNTHETASE"/>
    <property type="match status" value="1"/>
</dbReference>
<keyword evidence="2 7" id="KW-0547">Nucleotide-binding</keyword>
<keyword evidence="4 7" id="KW-0648">Protein biosynthesis</keyword>